<dbReference type="SUPFAM" id="SSF57667">
    <property type="entry name" value="beta-beta-alpha zinc fingers"/>
    <property type="match status" value="4"/>
</dbReference>
<evidence type="ECO:0000256" key="8">
    <source>
        <dbReference type="ARBA" id="ARBA00023125"/>
    </source>
</evidence>
<reference evidence="15 17" key="1">
    <citation type="submission" date="2023-10" db="EMBL/GenBank/DDBJ databases">
        <title>Genomes of two closely related lineages of the louse Polyplax serrata with different host specificities.</title>
        <authorList>
            <person name="Martinu J."/>
            <person name="Tarabai H."/>
            <person name="Stefka J."/>
            <person name="Hypsa V."/>
        </authorList>
    </citation>
    <scope>NUCLEOTIDE SEQUENCE [LARGE SCALE GENOMIC DNA]</scope>
    <source>
        <strain evidence="14">98ZLc_SE</strain>
        <strain evidence="15">HR10_N</strain>
    </source>
</reference>
<dbReference type="PROSITE" id="PS00028">
    <property type="entry name" value="ZINC_FINGER_C2H2_1"/>
    <property type="match status" value="8"/>
</dbReference>
<evidence type="ECO:0000256" key="12">
    <source>
        <dbReference type="SAM" id="MobiDB-lite"/>
    </source>
</evidence>
<dbReference type="EMBL" id="JAWJWF010000045">
    <property type="protein sequence ID" value="KAK6626752.1"/>
    <property type="molecule type" value="Genomic_DNA"/>
</dbReference>
<feature type="domain" description="C2H2-type" evidence="13">
    <location>
        <begin position="383"/>
        <end position="410"/>
    </location>
</feature>
<feature type="domain" description="C2H2-type" evidence="13">
    <location>
        <begin position="211"/>
        <end position="238"/>
    </location>
</feature>
<dbReference type="Proteomes" id="UP001359485">
    <property type="component" value="Unassembled WGS sequence"/>
</dbReference>
<dbReference type="PROSITE" id="PS50157">
    <property type="entry name" value="ZINC_FINGER_C2H2_2"/>
    <property type="match status" value="8"/>
</dbReference>
<feature type="compositionally biased region" description="Basic residues" evidence="12">
    <location>
        <begin position="1"/>
        <end position="10"/>
    </location>
</feature>
<keyword evidence="8" id="KW-0238">DNA-binding</keyword>
<dbReference type="FunFam" id="3.30.160.60:FF:000744">
    <property type="entry name" value="zinc finger E-box-binding homeobox 1"/>
    <property type="match status" value="1"/>
</dbReference>
<keyword evidence="10" id="KW-0539">Nucleus</keyword>
<dbReference type="InterPro" id="IPR013087">
    <property type="entry name" value="Znf_C2H2_type"/>
</dbReference>
<evidence type="ECO:0000313" key="16">
    <source>
        <dbReference type="Proteomes" id="UP001359485"/>
    </source>
</evidence>
<evidence type="ECO:0000313" key="17">
    <source>
        <dbReference type="Proteomes" id="UP001372834"/>
    </source>
</evidence>
<evidence type="ECO:0000256" key="9">
    <source>
        <dbReference type="ARBA" id="ARBA00023163"/>
    </source>
</evidence>
<dbReference type="GO" id="GO:0001228">
    <property type="term" value="F:DNA-binding transcription activator activity, RNA polymerase II-specific"/>
    <property type="evidence" value="ECO:0007669"/>
    <property type="project" value="TreeGrafter"/>
</dbReference>
<dbReference type="Proteomes" id="UP001372834">
    <property type="component" value="Unassembled WGS sequence"/>
</dbReference>
<feature type="domain" description="C2H2-type" evidence="13">
    <location>
        <begin position="355"/>
        <end position="382"/>
    </location>
</feature>
<evidence type="ECO:0000259" key="13">
    <source>
        <dbReference type="PROSITE" id="PS50157"/>
    </source>
</evidence>
<dbReference type="FunFam" id="3.30.160.60:FF:000624">
    <property type="entry name" value="zinc finger protein 697"/>
    <property type="match status" value="1"/>
</dbReference>
<dbReference type="Pfam" id="PF00096">
    <property type="entry name" value="zf-C2H2"/>
    <property type="match status" value="6"/>
</dbReference>
<evidence type="ECO:0000256" key="6">
    <source>
        <dbReference type="ARBA" id="ARBA00022833"/>
    </source>
</evidence>
<dbReference type="FunFam" id="3.30.160.60:FF:002343">
    <property type="entry name" value="Zinc finger protein 33A"/>
    <property type="match status" value="1"/>
</dbReference>
<evidence type="ECO:0000256" key="4">
    <source>
        <dbReference type="ARBA" id="ARBA00022737"/>
    </source>
</evidence>
<feature type="compositionally biased region" description="Basic and acidic residues" evidence="12">
    <location>
        <begin position="17"/>
        <end position="29"/>
    </location>
</feature>
<sequence length="436" mass="51626">MPKQSSRVRKNVMNVKNDVEGRRNVRVETEVDEADEDEDEEDEEEGRRMDAILEVRVKEEPYSSDDDLPLSSRAKQVSEEAIDYSEFKMEGMKIPNEFETDKQEEAEVKSKKKKVIDCDLLLEQIKKFGEDMEKKLAAMIVEAQKNPTAKLPKFLREKTECPLCGEKYYEILAHLERHANRTPHNCNKCNKSFTFKSKLMDHKKFSHGINYACEICHKRFNHKDNIRIHMATHETEEKYMCYICGYSTKRKQCLEVHIMRHEEKWVCHCSICNRGFFSYATLAQHMNTHTGEKPFTCEQCGANYSNYNTLWKHSRKYHPELYNNLFSCKMCGKVFMKEKSYHIHMANLHSKGNHFECDTCTKTFKKELSLVIHKRTHTNERPYVCKVCGGAFTARKYLTKHMAVHKAKNYKCRFCYRKFMLEQALMNHERKHEEVR</sequence>
<dbReference type="PANTHER" id="PTHR24393">
    <property type="entry name" value="ZINC FINGER PROTEIN"/>
    <property type="match status" value="1"/>
</dbReference>
<dbReference type="AlphaFoldDB" id="A0AAN8PEK5"/>
<evidence type="ECO:0000313" key="14">
    <source>
        <dbReference type="EMBL" id="KAK6626752.1"/>
    </source>
</evidence>
<gene>
    <name evidence="15" type="ORF">RUM43_003425</name>
    <name evidence="14" type="ORF">RUM44_009229</name>
</gene>
<dbReference type="GO" id="GO:0005634">
    <property type="term" value="C:nucleus"/>
    <property type="evidence" value="ECO:0007669"/>
    <property type="project" value="UniProtKB-SubCell"/>
</dbReference>
<keyword evidence="5 11" id="KW-0863">Zinc-finger</keyword>
<keyword evidence="9" id="KW-0804">Transcription</keyword>
<feature type="domain" description="C2H2-type" evidence="13">
    <location>
        <begin position="326"/>
        <end position="354"/>
    </location>
</feature>
<feature type="domain" description="C2H2-type" evidence="13">
    <location>
        <begin position="184"/>
        <end position="207"/>
    </location>
</feature>
<comment type="similarity">
    <text evidence="2">Belongs to the krueppel C2H2-type zinc-finger protein family.</text>
</comment>
<protein>
    <recommendedName>
        <fullName evidence="13">C2H2-type domain-containing protein</fullName>
    </recommendedName>
</protein>
<keyword evidence="16" id="KW-1185">Reference proteome</keyword>
<evidence type="ECO:0000256" key="3">
    <source>
        <dbReference type="ARBA" id="ARBA00022723"/>
    </source>
</evidence>
<dbReference type="Gene3D" id="3.30.160.60">
    <property type="entry name" value="Classic Zinc Finger"/>
    <property type="match status" value="6"/>
</dbReference>
<feature type="compositionally biased region" description="Acidic residues" evidence="12">
    <location>
        <begin position="30"/>
        <end position="44"/>
    </location>
</feature>
<keyword evidence="7" id="KW-0805">Transcription regulation</keyword>
<dbReference type="FunFam" id="3.30.160.60:FF:000100">
    <property type="entry name" value="Zinc finger 45-like"/>
    <property type="match status" value="1"/>
</dbReference>
<dbReference type="EMBL" id="JAWJWE010000036">
    <property type="protein sequence ID" value="KAK6629608.1"/>
    <property type="molecule type" value="Genomic_DNA"/>
</dbReference>
<keyword evidence="6" id="KW-0862">Zinc</keyword>
<accession>A0AAN8PEK5</accession>
<proteinExistence type="inferred from homology"/>
<feature type="domain" description="C2H2-type" evidence="13">
    <location>
        <begin position="410"/>
        <end position="436"/>
    </location>
</feature>
<feature type="region of interest" description="Disordered" evidence="12">
    <location>
        <begin position="1"/>
        <end position="50"/>
    </location>
</feature>
<evidence type="ECO:0000256" key="7">
    <source>
        <dbReference type="ARBA" id="ARBA00023015"/>
    </source>
</evidence>
<evidence type="ECO:0000256" key="11">
    <source>
        <dbReference type="PROSITE-ProRule" id="PRU00042"/>
    </source>
</evidence>
<dbReference type="GO" id="GO:0008270">
    <property type="term" value="F:zinc ion binding"/>
    <property type="evidence" value="ECO:0007669"/>
    <property type="project" value="UniProtKB-KW"/>
</dbReference>
<organism evidence="15 17">
    <name type="scientific">Polyplax serrata</name>
    <name type="common">Common mouse louse</name>
    <dbReference type="NCBI Taxonomy" id="468196"/>
    <lineage>
        <taxon>Eukaryota</taxon>
        <taxon>Metazoa</taxon>
        <taxon>Ecdysozoa</taxon>
        <taxon>Arthropoda</taxon>
        <taxon>Hexapoda</taxon>
        <taxon>Insecta</taxon>
        <taxon>Pterygota</taxon>
        <taxon>Neoptera</taxon>
        <taxon>Paraneoptera</taxon>
        <taxon>Psocodea</taxon>
        <taxon>Troctomorpha</taxon>
        <taxon>Phthiraptera</taxon>
        <taxon>Anoplura</taxon>
        <taxon>Polyplacidae</taxon>
        <taxon>Polyplax</taxon>
    </lineage>
</organism>
<keyword evidence="3" id="KW-0479">Metal-binding</keyword>
<feature type="domain" description="C2H2-type" evidence="13">
    <location>
        <begin position="265"/>
        <end position="294"/>
    </location>
</feature>
<feature type="domain" description="C2H2-type" evidence="13">
    <location>
        <begin position="295"/>
        <end position="318"/>
    </location>
</feature>
<evidence type="ECO:0000256" key="1">
    <source>
        <dbReference type="ARBA" id="ARBA00004123"/>
    </source>
</evidence>
<dbReference type="Pfam" id="PF13912">
    <property type="entry name" value="zf-C2H2_6"/>
    <property type="match status" value="1"/>
</dbReference>
<evidence type="ECO:0000256" key="5">
    <source>
        <dbReference type="ARBA" id="ARBA00022771"/>
    </source>
</evidence>
<keyword evidence="4" id="KW-0677">Repeat</keyword>
<evidence type="ECO:0000256" key="2">
    <source>
        <dbReference type="ARBA" id="ARBA00006991"/>
    </source>
</evidence>
<dbReference type="SMART" id="SM00355">
    <property type="entry name" value="ZnF_C2H2"/>
    <property type="match status" value="10"/>
</dbReference>
<dbReference type="InterPro" id="IPR036236">
    <property type="entry name" value="Znf_C2H2_sf"/>
</dbReference>
<dbReference type="GO" id="GO:0048598">
    <property type="term" value="P:embryonic morphogenesis"/>
    <property type="evidence" value="ECO:0007669"/>
    <property type="project" value="UniProtKB-ARBA"/>
</dbReference>
<comment type="subcellular location">
    <subcellularLocation>
        <location evidence="1">Nucleus</location>
    </subcellularLocation>
</comment>
<evidence type="ECO:0000313" key="15">
    <source>
        <dbReference type="EMBL" id="KAK6629608.1"/>
    </source>
</evidence>
<evidence type="ECO:0000256" key="10">
    <source>
        <dbReference type="ARBA" id="ARBA00023242"/>
    </source>
</evidence>
<name>A0AAN8PEK5_POLSC</name>
<dbReference type="PANTHER" id="PTHR24393:SF15">
    <property type="entry name" value="IP01243P-RELATED"/>
    <property type="match status" value="1"/>
</dbReference>
<comment type="caution">
    <text evidence="15">The sequence shown here is derived from an EMBL/GenBank/DDBJ whole genome shotgun (WGS) entry which is preliminary data.</text>
</comment>
<dbReference type="GO" id="GO:0000978">
    <property type="term" value="F:RNA polymerase II cis-regulatory region sequence-specific DNA binding"/>
    <property type="evidence" value="ECO:0007669"/>
    <property type="project" value="TreeGrafter"/>
</dbReference>